<comment type="similarity">
    <text evidence="2">Belongs to the Integrator subunit 2 family.</text>
</comment>
<dbReference type="PANTHER" id="PTHR28608">
    <property type="entry name" value="INTEGRATOR COMPLEX SUBUNIT 2"/>
    <property type="match status" value="1"/>
</dbReference>
<dbReference type="Proteomes" id="UP000230750">
    <property type="component" value="Unassembled WGS sequence"/>
</dbReference>
<proteinExistence type="inferred from homology"/>
<gene>
    <name evidence="4" type="ORF">BSL78_15030</name>
</gene>
<evidence type="ECO:0000313" key="5">
    <source>
        <dbReference type="Proteomes" id="UP000230750"/>
    </source>
</evidence>
<dbReference type="GO" id="GO:0032039">
    <property type="term" value="C:integrator complex"/>
    <property type="evidence" value="ECO:0007669"/>
    <property type="project" value="InterPro"/>
</dbReference>
<dbReference type="PRINTS" id="PR02105">
    <property type="entry name" value="INTSUBUNIT2"/>
</dbReference>
<dbReference type="GO" id="GO:0034472">
    <property type="term" value="P:snRNA 3'-end processing"/>
    <property type="evidence" value="ECO:0007669"/>
    <property type="project" value="TreeGrafter"/>
</dbReference>
<dbReference type="Pfam" id="PF14750">
    <property type="entry name" value="INTS2"/>
    <property type="match status" value="1"/>
</dbReference>
<dbReference type="EMBL" id="MRZV01000540">
    <property type="protein sequence ID" value="PIK48104.1"/>
    <property type="molecule type" value="Genomic_DNA"/>
</dbReference>
<comment type="caution">
    <text evidence="4">The sequence shown here is derived from an EMBL/GenBank/DDBJ whole genome shotgun (WGS) entry which is preliminary data.</text>
</comment>
<evidence type="ECO:0000313" key="4">
    <source>
        <dbReference type="EMBL" id="PIK48104.1"/>
    </source>
</evidence>
<sequence length="793" mass="89237">MSLCCPVDCSKPWIEDNGGRKEILKVLSGLEIVNSIVALLSVDFSSLEQDARKELQLRQKLGDKENSLTANVKHGFAQEFEKSEPVRRLRLVISELLFIASHESAVFTQRPCELFENEVFLDEVSDVLCIAQAELPSLLPMEKMASILLRVKYGPHLLCRLVSNVSDSFTQVCRYLIVNGERQDEDSLGGRRRTETLRMLVAMNPSQALPVRALTVEHCRLPSLAVALTLDYSHRDSSLDNGDVVSFISGLLLSNNTSVRSWFAQFVNIGNKLKPGGGSFVSILSQLRGYLLNEVKRLTPFEGFHGSLVEEDVVEGSAIMRLFCALKGMAGLKFRQEESHHLLRLLTSHPPPTAGGIRFLNMSLCMLLACPSLVNVDSQVVLEWIHWLVDEGPEFERPCHRKSGISASFSEMLLLMAIHFHSNQVQIAISTNSLAKIRLLFTQEVFTEQVVAAHAVTVAVTSGLSASVSGFLPVHCVYHLLKSRAFSKHNVPIKDWIHQQMLHCSTPLHPILPSLLETFVHSSVVPTEVGSKFCRNQALTEQEILSVFGSSRLKDGRGEKVKGQGNELTSQLLMLYYLLLYEDCLLTNTKQLLIIHQKPEPYSTKVLSQLPIKYLFREAQRHLSDYGHLYPSLLRLLVTHYPHLCLVEDWMDEATLAEDKMSAPVHQRKVTPSELRKAFQTVQSDSALVISLLEQLQLLDEHTLMDYADVIVESLILLLESDVPLKAVTLTVHIWKQLNIEMPRRLKTMTVNALSHSKPLIKFKEEDLIVDPLIILRCDLRVFRWSVVDVSSL</sequence>
<keyword evidence="5" id="KW-1185">Reference proteome</keyword>
<organism evidence="4 5">
    <name type="scientific">Stichopus japonicus</name>
    <name type="common">Sea cucumber</name>
    <dbReference type="NCBI Taxonomy" id="307972"/>
    <lineage>
        <taxon>Eukaryota</taxon>
        <taxon>Metazoa</taxon>
        <taxon>Echinodermata</taxon>
        <taxon>Eleutherozoa</taxon>
        <taxon>Echinozoa</taxon>
        <taxon>Holothuroidea</taxon>
        <taxon>Aspidochirotacea</taxon>
        <taxon>Aspidochirotida</taxon>
        <taxon>Stichopodidae</taxon>
        <taxon>Apostichopus</taxon>
    </lineage>
</organism>
<comment type="subcellular location">
    <subcellularLocation>
        <location evidence="1">Nucleus</location>
    </subcellularLocation>
</comment>
<keyword evidence="3" id="KW-0539">Nucleus</keyword>
<dbReference type="InterPro" id="IPR029321">
    <property type="entry name" value="INTS2"/>
</dbReference>
<dbReference type="PANTHER" id="PTHR28608:SF1">
    <property type="entry name" value="INTEGRATOR COMPLEX SUBUNIT 2"/>
    <property type="match status" value="1"/>
</dbReference>
<accession>A0A2G8KJD3</accession>
<evidence type="ECO:0000256" key="2">
    <source>
        <dbReference type="ARBA" id="ARBA00006705"/>
    </source>
</evidence>
<name>A0A2G8KJD3_STIJA</name>
<dbReference type="AlphaFoldDB" id="A0A2G8KJD3"/>
<evidence type="ECO:0000256" key="1">
    <source>
        <dbReference type="ARBA" id="ARBA00004123"/>
    </source>
</evidence>
<dbReference type="InterPro" id="IPR026236">
    <property type="entry name" value="Int2_metazoa"/>
</dbReference>
<protein>
    <submittedName>
        <fullName evidence="4">Putative integrator complex subunit 2 isoform X2</fullName>
    </submittedName>
</protein>
<dbReference type="STRING" id="307972.A0A2G8KJD3"/>
<evidence type="ECO:0000256" key="3">
    <source>
        <dbReference type="ARBA" id="ARBA00023242"/>
    </source>
</evidence>
<reference evidence="4 5" key="1">
    <citation type="journal article" date="2017" name="PLoS Biol.">
        <title>The sea cucumber genome provides insights into morphological evolution and visceral regeneration.</title>
        <authorList>
            <person name="Zhang X."/>
            <person name="Sun L."/>
            <person name="Yuan J."/>
            <person name="Sun Y."/>
            <person name="Gao Y."/>
            <person name="Zhang L."/>
            <person name="Li S."/>
            <person name="Dai H."/>
            <person name="Hamel J.F."/>
            <person name="Liu C."/>
            <person name="Yu Y."/>
            <person name="Liu S."/>
            <person name="Lin W."/>
            <person name="Guo K."/>
            <person name="Jin S."/>
            <person name="Xu P."/>
            <person name="Storey K.B."/>
            <person name="Huan P."/>
            <person name="Zhang T."/>
            <person name="Zhou Y."/>
            <person name="Zhang J."/>
            <person name="Lin C."/>
            <person name="Li X."/>
            <person name="Xing L."/>
            <person name="Huo D."/>
            <person name="Sun M."/>
            <person name="Wang L."/>
            <person name="Mercier A."/>
            <person name="Li F."/>
            <person name="Yang H."/>
            <person name="Xiang J."/>
        </authorList>
    </citation>
    <scope>NUCLEOTIDE SEQUENCE [LARGE SCALE GENOMIC DNA]</scope>
    <source>
        <strain evidence="4">Shaxun</strain>
        <tissue evidence="4">Muscle</tissue>
    </source>
</reference>
<dbReference type="OrthoDB" id="70899at2759"/>